<sequence>MRGKYGLGVLALASVWLGRSLHSRAASTQEPTVPSFHRPLLEILVPKNGQVIEASEVDIQIIVRDFMIPTPLRDSKVCVGMNDNVIANSMGKEGSVVETCFDQTDNKVFHATGLLPGSSYTVRVELVERGNVMAISMRYFRVAAIAIPGYDGNVTISAALQHAIALHQNRDTDSASSIYRNILAASPNHGHALHLLGLVFYQSGNPIEAISYIEQALQGNSTFEEFHNSMGLCLKDLGRTAEAQVHFEKALKLRPSFLEARFNLGTLWQAAGQYDQAIDTFVGLVALIKQGNVGSLPENVQQDVFARLCNTYRGMEKYSLAFSCYNDAMTVWPDHPTFRNERGNLYMIVGDLDGARDDYKVATESGNLIAHLNMAVVLETLGETQQSIDAFTKLVMQTAKINQPYGHIIILQTGICHRILPPTDAMLDGFRLSMESRIDSMMTLTTAMTDNTDPVVNGFSTAVNLIAHPRNNKVIKQKLGRLYEAFCPALKTASFLPRDAVVAATRVAPMSPKWAGVELPPSRPRIGFVAKHWDTQHLGRVMHDLLVQLNAMQFEIFVFAVSPSRPSSPVLADLEQSMEHFIVLPFDTSKSSAEVRARNLDVLVFPELGMDKVTFFLAFAKLAPVQAVWYGSPDTSGVPAIDYYITSEFEKTGHEEHYTEQPFPLKGMGIYMNMPNISQPPSDDIRASLARQFALPESFHMYLVIEPLLLLHTDMDVAITRIVRRDRLGHVFFLSYTKGAQHWQRQFHDRLKLQKKLNVSRVHYIIDLEHDKDLGPLVQAADVVLTSLHANKYYASLLAIAAGVPFVTVPGDLWRTRIPFGFLQQLGIHECVANSTSEYAHIAVRLTQDQSFRAQVVQKIVDNRHRVFQDKQAVAEWTRFLRMAITEARKRRKAHESPSIALS</sequence>
<evidence type="ECO:0000313" key="11">
    <source>
        <dbReference type="EMBL" id="KAF0742020.1"/>
    </source>
</evidence>
<evidence type="ECO:0000256" key="5">
    <source>
        <dbReference type="ARBA" id="ARBA00022679"/>
    </source>
</evidence>
<dbReference type="EC" id="2.4.1.255" evidence="3"/>
<dbReference type="Pfam" id="PF12895">
    <property type="entry name" value="ANAPC3"/>
    <property type="match status" value="1"/>
</dbReference>
<evidence type="ECO:0000256" key="4">
    <source>
        <dbReference type="ARBA" id="ARBA00022676"/>
    </source>
</evidence>
<dbReference type="InterPro" id="IPR011990">
    <property type="entry name" value="TPR-like_helical_dom_sf"/>
</dbReference>
<dbReference type="SUPFAM" id="SSF48452">
    <property type="entry name" value="TPR-like"/>
    <property type="match status" value="2"/>
</dbReference>
<evidence type="ECO:0000259" key="10">
    <source>
        <dbReference type="Pfam" id="PF13844"/>
    </source>
</evidence>
<gene>
    <name evidence="11" type="ORF">Ae201684_002956</name>
</gene>
<feature type="chain" id="PRO_5026120936" description="protein O-GlcNAc transferase" evidence="9">
    <location>
        <begin position="26"/>
        <end position="903"/>
    </location>
</feature>
<feature type="domain" description="O-GlcNAc transferase C-terminal" evidence="10">
    <location>
        <begin position="522"/>
        <end position="649"/>
    </location>
</feature>
<dbReference type="GO" id="GO:0097363">
    <property type="term" value="F:protein O-acetylglucosaminyltransferase activity"/>
    <property type="evidence" value="ECO:0007669"/>
    <property type="project" value="UniProtKB-EC"/>
</dbReference>
<protein>
    <recommendedName>
        <fullName evidence="3">protein O-GlcNAc transferase</fullName>
        <ecNumber evidence="3">2.4.1.255</ecNumber>
    </recommendedName>
</protein>
<reference evidence="11 12" key="1">
    <citation type="submission" date="2019-07" db="EMBL/GenBank/DDBJ databases">
        <title>Genomics analysis of Aphanomyces spp. identifies a new class of oomycete effector associated with host adaptation.</title>
        <authorList>
            <person name="Gaulin E."/>
        </authorList>
    </citation>
    <scope>NUCLEOTIDE SEQUENCE [LARGE SCALE GENOMIC DNA]</scope>
    <source>
        <strain evidence="11 12">ATCC 201684</strain>
    </source>
</reference>
<dbReference type="EMBL" id="VJMJ01000032">
    <property type="protein sequence ID" value="KAF0742020.1"/>
    <property type="molecule type" value="Genomic_DNA"/>
</dbReference>
<evidence type="ECO:0000256" key="7">
    <source>
        <dbReference type="ARBA" id="ARBA00022803"/>
    </source>
</evidence>
<evidence type="ECO:0000256" key="2">
    <source>
        <dbReference type="ARBA" id="ARBA00005386"/>
    </source>
</evidence>
<dbReference type="GO" id="GO:0006493">
    <property type="term" value="P:protein O-linked glycosylation"/>
    <property type="evidence" value="ECO:0007669"/>
    <property type="project" value="TreeGrafter"/>
</dbReference>
<dbReference type="Gene3D" id="3.40.50.11380">
    <property type="match status" value="1"/>
</dbReference>
<dbReference type="Gene3D" id="3.40.50.2000">
    <property type="entry name" value="Glycogen Phosphorylase B"/>
    <property type="match status" value="1"/>
</dbReference>
<evidence type="ECO:0000256" key="8">
    <source>
        <dbReference type="PROSITE-ProRule" id="PRU00339"/>
    </source>
</evidence>
<evidence type="ECO:0000256" key="9">
    <source>
        <dbReference type="SAM" id="SignalP"/>
    </source>
</evidence>
<dbReference type="Pfam" id="PF13844">
    <property type="entry name" value="Glyco_transf_41"/>
    <property type="match status" value="2"/>
</dbReference>
<keyword evidence="9" id="KW-0732">Signal</keyword>
<dbReference type="InterPro" id="IPR019734">
    <property type="entry name" value="TPR_rpt"/>
</dbReference>
<dbReference type="InterPro" id="IPR029489">
    <property type="entry name" value="OGT/SEC/SPY_C"/>
</dbReference>
<dbReference type="Gene3D" id="1.25.40.10">
    <property type="entry name" value="Tetratricopeptide repeat domain"/>
    <property type="match status" value="1"/>
</dbReference>
<keyword evidence="6" id="KW-0677">Repeat</keyword>
<comment type="caution">
    <text evidence="11">The sequence shown here is derived from an EMBL/GenBank/DDBJ whole genome shotgun (WGS) entry which is preliminary data.</text>
</comment>
<keyword evidence="4" id="KW-0328">Glycosyltransferase</keyword>
<feature type="repeat" description="TPR" evidence="8">
    <location>
        <begin position="224"/>
        <end position="257"/>
    </location>
</feature>
<dbReference type="PROSITE" id="PS50005">
    <property type="entry name" value="TPR"/>
    <property type="match status" value="1"/>
</dbReference>
<dbReference type="AlphaFoldDB" id="A0A6G0XNW5"/>
<dbReference type="PANTHER" id="PTHR44998">
    <property type="match status" value="1"/>
</dbReference>
<feature type="signal peptide" evidence="9">
    <location>
        <begin position="1"/>
        <end position="25"/>
    </location>
</feature>
<keyword evidence="12" id="KW-1185">Reference proteome</keyword>
<comment type="pathway">
    <text evidence="1">Protein modification; protein glycosylation.</text>
</comment>
<feature type="domain" description="O-GlcNAc transferase C-terminal" evidence="10">
    <location>
        <begin position="779"/>
        <end position="866"/>
    </location>
</feature>
<proteinExistence type="inferred from homology"/>
<accession>A0A6G0XNW5</accession>
<organism evidence="11 12">
    <name type="scientific">Aphanomyces euteiches</name>
    <dbReference type="NCBI Taxonomy" id="100861"/>
    <lineage>
        <taxon>Eukaryota</taxon>
        <taxon>Sar</taxon>
        <taxon>Stramenopiles</taxon>
        <taxon>Oomycota</taxon>
        <taxon>Saprolegniomycetes</taxon>
        <taxon>Saprolegniales</taxon>
        <taxon>Verrucalvaceae</taxon>
        <taxon>Aphanomyces</taxon>
    </lineage>
</organism>
<dbReference type="Proteomes" id="UP000481153">
    <property type="component" value="Unassembled WGS sequence"/>
</dbReference>
<keyword evidence="5" id="KW-0808">Transferase</keyword>
<evidence type="ECO:0000256" key="6">
    <source>
        <dbReference type="ARBA" id="ARBA00022737"/>
    </source>
</evidence>
<dbReference type="VEuPathDB" id="FungiDB:AeMF1_011507"/>
<evidence type="ECO:0000256" key="3">
    <source>
        <dbReference type="ARBA" id="ARBA00011970"/>
    </source>
</evidence>
<dbReference type="SMART" id="SM00028">
    <property type="entry name" value="TPR"/>
    <property type="match status" value="6"/>
</dbReference>
<comment type="similarity">
    <text evidence="2">Belongs to the glycosyltransferase 41 family. O-GlcNAc transferase subfamily.</text>
</comment>
<evidence type="ECO:0000256" key="1">
    <source>
        <dbReference type="ARBA" id="ARBA00004922"/>
    </source>
</evidence>
<dbReference type="PANTHER" id="PTHR44998:SF1">
    <property type="entry name" value="UDP-N-ACETYLGLUCOSAMINE--PEPTIDE N-ACETYLGLUCOSAMINYLTRANSFERASE 110 KDA SUBUNIT"/>
    <property type="match status" value="1"/>
</dbReference>
<keyword evidence="7 8" id="KW-0802">TPR repeat</keyword>
<evidence type="ECO:0000313" key="12">
    <source>
        <dbReference type="Proteomes" id="UP000481153"/>
    </source>
</evidence>
<name>A0A6G0XNW5_9STRA</name>